<evidence type="ECO:0000256" key="1">
    <source>
        <dbReference type="SAM" id="MobiDB-lite"/>
    </source>
</evidence>
<feature type="non-terminal residue" evidence="2">
    <location>
        <position position="104"/>
    </location>
</feature>
<keyword evidence="3" id="KW-1185">Reference proteome</keyword>
<evidence type="ECO:0000313" key="3">
    <source>
        <dbReference type="Proteomes" id="UP000837857"/>
    </source>
</evidence>
<accession>A0ABN8J375</accession>
<sequence length="104" mass="11751">MATVTVGLGRRRWRWPLIKWRWGRRARERGGAPWGRGAGGGVQRAGRGERRAGFIPPRAAPQTARSPRARAMVARTDEMFGCYGDSYSYRLWSLANVWGACRCE</sequence>
<feature type="region of interest" description="Disordered" evidence="1">
    <location>
        <begin position="31"/>
        <end position="69"/>
    </location>
</feature>
<dbReference type="Proteomes" id="UP000837857">
    <property type="component" value="Chromosome 6"/>
</dbReference>
<feature type="compositionally biased region" description="Gly residues" evidence="1">
    <location>
        <begin position="32"/>
        <end position="43"/>
    </location>
</feature>
<protein>
    <submittedName>
        <fullName evidence="2">Uncharacterized protein</fullName>
    </submittedName>
</protein>
<dbReference type="EMBL" id="OW152818">
    <property type="protein sequence ID" value="CAH2072053.1"/>
    <property type="molecule type" value="Genomic_DNA"/>
</dbReference>
<evidence type="ECO:0000313" key="2">
    <source>
        <dbReference type="EMBL" id="CAH2072053.1"/>
    </source>
</evidence>
<reference evidence="2" key="1">
    <citation type="submission" date="2022-03" db="EMBL/GenBank/DDBJ databases">
        <authorList>
            <person name="Martin H S."/>
        </authorList>
    </citation>
    <scope>NUCLEOTIDE SEQUENCE</scope>
</reference>
<organism evidence="2 3">
    <name type="scientific">Iphiclides podalirius</name>
    <name type="common">scarce swallowtail</name>
    <dbReference type="NCBI Taxonomy" id="110791"/>
    <lineage>
        <taxon>Eukaryota</taxon>
        <taxon>Metazoa</taxon>
        <taxon>Ecdysozoa</taxon>
        <taxon>Arthropoda</taxon>
        <taxon>Hexapoda</taxon>
        <taxon>Insecta</taxon>
        <taxon>Pterygota</taxon>
        <taxon>Neoptera</taxon>
        <taxon>Endopterygota</taxon>
        <taxon>Lepidoptera</taxon>
        <taxon>Glossata</taxon>
        <taxon>Ditrysia</taxon>
        <taxon>Papilionoidea</taxon>
        <taxon>Papilionidae</taxon>
        <taxon>Papilioninae</taxon>
        <taxon>Iphiclides</taxon>
    </lineage>
</organism>
<gene>
    <name evidence="2" type="ORF">IPOD504_LOCUS15384</name>
</gene>
<name>A0ABN8J375_9NEOP</name>
<proteinExistence type="predicted"/>